<keyword evidence="2" id="KW-1185">Reference proteome</keyword>
<dbReference type="Proteomes" id="UP000002532">
    <property type="component" value="Chromosome"/>
</dbReference>
<dbReference type="KEGG" id="cta:CTA_0659"/>
<reference evidence="1 2" key="1">
    <citation type="journal article" date="2005" name="Infect. Immun.">
        <title>Comparative genomic analysis of Chlamydia trachomatis oculotropic and genitotropic strains.</title>
        <authorList>
            <person name="Carlson J.H."/>
            <person name="Porcella S.F."/>
            <person name="McClarty G."/>
            <person name="Caldwell H.D."/>
        </authorList>
    </citation>
    <scope>NUCLEOTIDE SEQUENCE [LARGE SCALE GENOMIC DNA]</scope>
    <source>
        <strain evidence="2">ATCC VR-571B / DSM 19440 / HAR-13</strain>
    </source>
</reference>
<dbReference type="HOGENOM" id="CLU_195115_0_0_0"/>
<evidence type="ECO:0000313" key="1">
    <source>
        <dbReference type="EMBL" id="AAX50883.1"/>
    </source>
</evidence>
<proteinExistence type="predicted"/>
<dbReference type="EMBL" id="CP000051">
    <property type="protein sequence ID" value="AAX50883.1"/>
    <property type="molecule type" value="Genomic_DNA"/>
</dbReference>
<evidence type="ECO:0000313" key="2">
    <source>
        <dbReference type="Proteomes" id="UP000002532"/>
    </source>
</evidence>
<dbReference type="RefSeq" id="WP_010725271.1">
    <property type="nucleotide sequence ID" value="NC_007429.1"/>
</dbReference>
<accession>A0A0H2X1H6</accession>
<protein>
    <submittedName>
        <fullName evidence="1">Hypothetical cytosolic protein</fullName>
    </submittedName>
</protein>
<sequence>MEDRMIDGIQTCSFSPTHRLTAKSAVSIEMPLATQNLQEGALVNAKLEADFARAEQILTEMQEIRSSLERSLETLFPRE</sequence>
<organism evidence="1 2">
    <name type="scientific">Chlamydia trachomatis serovar A (strain ATCC VR-571B / DSM 19440 / HAR-13)</name>
    <dbReference type="NCBI Taxonomy" id="315277"/>
    <lineage>
        <taxon>Bacteria</taxon>
        <taxon>Pseudomonadati</taxon>
        <taxon>Chlamydiota</taxon>
        <taxon>Chlamydiia</taxon>
        <taxon>Chlamydiales</taxon>
        <taxon>Chlamydiaceae</taxon>
        <taxon>Chlamydia/Chlamydophila group</taxon>
        <taxon>Chlamydia</taxon>
    </lineage>
</organism>
<name>A0A0H2X1H6_CHLTA</name>
<gene>
    <name evidence="1" type="ordered locus">CTA_0659</name>
</gene>
<dbReference type="AlphaFoldDB" id="A0A0H2X1H6"/>